<dbReference type="EMBL" id="BJXB01000001">
    <property type="protein sequence ID" value="GEM44811.1"/>
    <property type="molecule type" value="Genomic_DNA"/>
</dbReference>
<name>A0A511MWQ2_DEIC1</name>
<organism evidence="1 2">
    <name type="scientific">Deinococcus cellulosilyticus (strain DSM 18568 / NBRC 106333 / KACC 11606 / 5516J-15)</name>
    <dbReference type="NCBI Taxonomy" id="1223518"/>
    <lineage>
        <taxon>Bacteria</taxon>
        <taxon>Thermotogati</taxon>
        <taxon>Deinococcota</taxon>
        <taxon>Deinococci</taxon>
        <taxon>Deinococcales</taxon>
        <taxon>Deinococcaceae</taxon>
        <taxon>Deinococcus</taxon>
    </lineage>
</organism>
<protein>
    <submittedName>
        <fullName evidence="1">Uncharacterized protein</fullName>
    </submittedName>
</protein>
<proteinExistence type="predicted"/>
<gene>
    <name evidence="1" type="ORF">DC3_04460</name>
</gene>
<comment type="caution">
    <text evidence="1">The sequence shown here is derived from an EMBL/GenBank/DDBJ whole genome shotgun (WGS) entry which is preliminary data.</text>
</comment>
<keyword evidence="2" id="KW-1185">Reference proteome</keyword>
<evidence type="ECO:0000313" key="2">
    <source>
        <dbReference type="Proteomes" id="UP000321306"/>
    </source>
</evidence>
<dbReference type="AlphaFoldDB" id="A0A511MWQ2"/>
<accession>A0A511MWQ2</accession>
<evidence type="ECO:0000313" key="1">
    <source>
        <dbReference type="EMBL" id="GEM44811.1"/>
    </source>
</evidence>
<dbReference type="Proteomes" id="UP000321306">
    <property type="component" value="Unassembled WGS sequence"/>
</dbReference>
<dbReference type="RefSeq" id="WP_186815773.1">
    <property type="nucleotide sequence ID" value="NZ_BJXB01000001.1"/>
</dbReference>
<sequence length="54" mass="5749">MLNALKNILIGTALRLAANLLKGRIQNTGLSEVDKKNLSDAIDEVVEAVTQGSK</sequence>
<reference evidence="1 2" key="1">
    <citation type="submission" date="2019-07" db="EMBL/GenBank/DDBJ databases">
        <title>Whole genome shotgun sequence of Deinococcus cellulosilyticus NBRC 106333.</title>
        <authorList>
            <person name="Hosoyama A."/>
            <person name="Uohara A."/>
            <person name="Ohji S."/>
            <person name="Ichikawa N."/>
        </authorList>
    </citation>
    <scope>NUCLEOTIDE SEQUENCE [LARGE SCALE GENOMIC DNA]</scope>
    <source>
        <strain evidence="1 2">NBRC 106333</strain>
    </source>
</reference>